<accession>A0ABQ5FK61</accession>
<sequence length="135" mass="15228">MLGGDFVHPGGQPIRVLDQRVRSSYLSLANHESKLSPCSKYWLWVRRLFRTSYVSVLASTDTMLYLLHRHFSLPPEETNYSLPLKETCYSFTSCSLPPEETGCSLPPEETGLSLPPEETGCSLPPDETLLLSYFL</sequence>
<comment type="caution">
    <text evidence="1">The sequence shown here is derived from an EMBL/GenBank/DDBJ whole genome shotgun (WGS) entry which is preliminary data.</text>
</comment>
<keyword evidence="2" id="KW-1185">Reference proteome</keyword>
<dbReference type="Proteomes" id="UP001151760">
    <property type="component" value="Unassembled WGS sequence"/>
</dbReference>
<reference evidence="1" key="1">
    <citation type="journal article" date="2022" name="Int. J. Mol. Sci.">
        <title>Draft Genome of Tanacetum Coccineum: Genomic Comparison of Closely Related Tanacetum-Family Plants.</title>
        <authorList>
            <person name="Yamashiro T."/>
            <person name="Shiraishi A."/>
            <person name="Nakayama K."/>
            <person name="Satake H."/>
        </authorList>
    </citation>
    <scope>NUCLEOTIDE SEQUENCE</scope>
</reference>
<evidence type="ECO:0000313" key="2">
    <source>
        <dbReference type="Proteomes" id="UP001151760"/>
    </source>
</evidence>
<proteinExistence type="predicted"/>
<dbReference type="EMBL" id="BQNB010017485">
    <property type="protein sequence ID" value="GJT63733.1"/>
    <property type="molecule type" value="Genomic_DNA"/>
</dbReference>
<organism evidence="1 2">
    <name type="scientific">Tanacetum coccineum</name>
    <dbReference type="NCBI Taxonomy" id="301880"/>
    <lineage>
        <taxon>Eukaryota</taxon>
        <taxon>Viridiplantae</taxon>
        <taxon>Streptophyta</taxon>
        <taxon>Embryophyta</taxon>
        <taxon>Tracheophyta</taxon>
        <taxon>Spermatophyta</taxon>
        <taxon>Magnoliopsida</taxon>
        <taxon>eudicotyledons</taxon>
        <taxon>Gunneridae</taxon>
        <taxon>Pentapetalae</taxon>
        <taxon>asterids</taxon>
        <taxon>campanulids</taxon>
        <taxon>Asterales</taxon>
        <taxon>Asteraceae</taxon>
        <taxon>Asteroideae</taxon>
        <taxon>Anthemideae</taxon>
        <taxon>Anthemidinae</taxon>
        <taxon>Tanacetum</taxon>
    </lineage>
</organism>
<protein>
    <submittedName>
        <fullName evidence="1">Uncharacterized protein</fullName>
    </submittedName>
</protein>
<name>A0ABQ5FK61_9ASTR</name>
<gene>
    <name evidence="1" type="ORF">Tco_1015213</name>
</gene>
<reference evidence="1" key="2">
    <citation type="submission" date="2022-01" db="EMBL/GenBank/DDBJ databases">
        <authorList>
            <person name="Yamashiro T."/>
            <person name="Shiraishi A."/>
            <person name="Satake H."/>
            <person name="Nakayama K."/>
        </authorList>
    </citation>
    <scope>NUCLEOTIDE SEQUENCE</scope>
</reference>
<evidence type="ECO:0000313" key="1">
    <source>
        <dbReference type="EMBL" id="GJT63733.1"/>
    </source>
</evidence>